<organism evidence="1 2">
    <name type="scientific">Stegodyphus mimosarum</name>
    <name type="common">African social velvet spider</name>
    <dbReference type="NCBI Taxonomy" id="407821"/>
    <lineage>
        <taxon>Eukaryota</taxon>
        <taxon>Metazoa</taxon>
        <taxon>Ecdysozoa</taxon>
        <taxon>Arthropoda</taxon>
        <taxon>Chelicerata</taxon>
        <taxon>Arachnida</taxon>
        <taxon>Araneae</taxon>
        <taxon>Araneomorphae</taxon>
        <taxon>Entelegynae</taxon>
        <taxon>Eresoidea</taxon>
        <taxon>Eresidae</taxon>
        <taxon>Stegodyphus</taxon>
    </lineage>
</organism>
<evidence type="ECO:0000313" key="1">
    <source>
        <dbReference type="EMBL" id="KFM62977.1"/>
    </source>
</evidence>
<name>A0A087TCY8_STEMI</name>
<protein>
    <submittedName>
        <fullName evidence="1">Uncharacterized protein</fullName>
    </submittedName>
</protein>
<dbReference type="EMBL" id="KK114639">
    <property type="protein sequence ID" value="KFM62977.1"/>
    <property type="molecule type" value="Genomic_DNA"/>
</dbReference>
<dbReference type="OrthoDB" id="5314041at2759"/>
<gene>
    <name evidence="1" type="ORF">X975_21076</name>
</gene>
<keyword evidence="2" id="KW-1185">Reference proteome</keyword>
<accession>A0A087TCY8</accession>
<reference evidence="1 2" key="1">
    <citation type="submission" date="2013-11" db="EMBL/GenBank/DDBJ databases">
        <title>Genome sequencing of Stegodyphus mimosarum.</title>
        <authorList>
            <person name="Bechsgaard J."/>
        </authorList>
    </citation>
    <scope>NUCLEOTIDE SEQUENCE [LARGE SCALE GENOMIC DNA]</scope>
</reference>
<feature type="non-terminal residue" evidence="1">
    <location>
        <position position="49"/>
    </location>
</feature>
<dbReference type="Proteomes" id="UP000054359">
    <property type="component" value="Unassembled WGS sequence"/>
</dbReference>
<sequence length="49" mass="5590">MSQAGVDTYQEDLLKAVRDGDAIELQKILQRWEGCVNINYYDKEGQTAL</sequence>
<proteinExistence type="predicted"/>
<evidence type="ECO:0000313" key="2">
    <source>
        <dbReference type="Proteomes" id="UP000054359"/>
    </source>
</evidence>
<dbReference type="AlphaFoldDB" id="A0A087TCY8"/>